<keyword evidence="3 8" id="KW-0812">Transmembrane</keyword>
<dbReference type="InterPro" id="IPR027417">
    <property type="entry name" value="P-loop_NTPase"/>
</dbReference>
<dbReference type="InterPro" id="IPR043926">
    <property type="entry name" value="ABCG_dom"/>
</dbReference>
<protein>
    <submittedName>
        <fullName evidence="10">ABC transporter domain-containing protein</fullName>
    </submittedName>
</protein>
<dbReference type="PROSITE" id="PS00211">
    <property type="entry name" value="ABC_TRANSPORTER_1"/>
    <property type="match status" value="1"/>
</dbReference>
<dbReference type="InterPro" id="IPR003593">
    <property type="entry name" value="AAA+_ATPase"/>
</dbReference>
<proteinExistence type="predicted"/>
<gene>
    <name evidence="10" type="ORF">O9G_001121</name>
</gene>
<dbReference type="InterPro" id="IPR017871">
    <property type="entry name" value="ABC_transporter-like_CS"/>
</dbReference>
<dbReference type="PANTHER" id="PTHR48041:SF122">
    <property type="entry name" value="ABC TRANSPORTER DOMAIN-CONTAINING PROTEIN"/>
    <property type="match status" value="1"/>
</dbReference>
<dbReference type="Proteomes" id="UP000030755">
    <property type="component" value="Unassembled WGS sequence"/>
</dbReference>
<dbReference type="InterPro" id="IPR013525">
    <property type="entry name" value="ABC2_TM"/>
</dbReference>
<keyword evidence="2" id="KW-0813">Transport</keyword>
<keyword evidence="11" id="KW-1185">Reference proteome</keyword>
<dbReference type="EMBL" id="KE561071">
    <property type="protein sequence ID" value="EPZ33152.1"/>
    <property type="molecule type" value="Genomic_DNA"/>
</dbReference>
<evidence type="ECO:0000256" key="6">
    <source>
        <dbReference type="ARBA" id="ARBA00022989"/>
    </source>
</evidence>
<dbReference type="Pfam" id="PF00005">
    <property type="entry name" value="ABC_tran"/>
    <property type="match status" value="1"/>
</dbReference>
<dbReference type="SMART" id="SM00382">
    <property type="entry name" value="AAA"/>
    <property type="match status" value="1"/>
</dbReference>
<dbReference type="InterPro" id="IPR003439">
    <property type="entry name" value="ABC_transporter-like_ATP-bd"/>
</dbReference>
<dbReference type="SUPFAM" id="SSF52540">
    <property type="entry name" value="P-loop containing nucleoside triphosphate hydrolases"/>
    <property type="match status" value="1"/>
</dbReference>
<dbReference type="HOGENOM" id="CLU_000604_57_7_1"/>
<feature type="transmembrane region" description="Helical" evidence="8">
    <location>
        <begin position="470"/>
        <end position="498"/>
    </location>
</feature>
<dbReference type="STRING" id="988480.A0A075AWS9"/>
<evidence type="ECO:0000313" key="10">
    <source>
        <dbReference type="EMBL" id="EPZ33152.1"/>
    </source>
</evidence>
<dbReference type="GO" id="GO:0005524">
    <property type="term" value="F:ATP binding"/>
    <property type="evidence" value="ECO:0007669"/>
    <property type="project" value="UniProtKB-KW"/>
</dbReference>
<sequence>MPDPRQQHFALSWFNISFTIKERKRFFKEEKKPIKILENVSGTVKPGEMVAILGASGKLYLLSKPGSGKTSLLNILAGRTQGGIIEGKVLVVKISYTQKINNKPRQKDWRRRVAFVEQLDLLYEHLTVYETVLYAAYLRLSGKTNKEKEAKVVELLRTLGILHRKDAFVGGRKKFISGGERKRVCIAIELVTDPKILFLDEPTSGLDSANALSLIEVLRQLCQTHGSSVLLTIHQPRYNILKMFDKIILLGKGKVAYSGSIDGALNHFQSINYPIPPMTNPADHFLDITTIDRRTRELEIQTSKNIDFILSKWNESRIEYQQILDGCNNDNVSYDWALMYPQEVWTLFTRYWKETIRYTLRLFAFFFQIVFLTVILGLVFLQIGFTQQDIQNRVGVLFFIIINIAFTTLTPLINEFPLEKPLIVRERFSKSFRISSLYIAKVLAGLPILLLGNFIYGSALYWMIGLKYDAGAFFSFLTFLVGLVIFSQAFGLFIGALADSPQVGQIIGPTFLIIFVIFGGNFANLETIPSWFAWLLWLSPIRYSYQSLFENEFSGLTFTCSSGSNGCITNGNQVIENFGLNVPQKWVSFLIILGFAMFFHLLAYIALRITTRPHKVRN</sequence>
<dbReference type="GO" id="GO:0016887">
    <property type="term" value="F:ATP hydrolysis activity"/>
    <property type="evidence" value="ECO:0007669"/>
    <property type="project" value="InterPro"/>
</dbReference>
<feature type="transmembrane region" description="Helical" evidence="8">
    <location>
        <begin position="437"/>
        <end position="464"/>
    </location>
</feature>
<dbReference type="InterPro" id="IPR050352">
    <property type="entry name" value="ABCG_transporters"/>
</dbReference>
<evidence type="ECO:0000256" key="5">
    <source>
        <dbReference type="ARBA" id="ARBA00022840"/>
    </source>
</evidence>
<feature type="transmembrane region" description="Helical" evidence="8">
    <location>
        <begin position="395"/>
        <end position="416"/>
    </location>
</feature>
<feature type="transmembrane region" description="Helical" evidence="8">
    <location>
        <begin position="360"/>
        <end position="383"/>
    </location>
</feature>
<dbReference type="OrthoDB" id="66620at2759"/>
<evidence type="ECO:0000256" key="4">
    <source>
        <dbReference type="ARBA" id="ARBA00022741"/>
    </source>
</evidence>
<accession>A0A075AWS9</accession>
<evidence type="ECO:0000256" key="7">
    <source>
        <dbReference type="ARBA" id="ARBA00023136"/>
    </source>
</evidence>
<evidence type="ECO:0000256" key="1">
    <source>
        <dbReference type="ARBA" id="ARBA00004141"/>
    </source>
</evidence>
<dbReference type="Pfam" id="PF19055">
    <property type="entry name" value="ABC2_membrane_7"/>
    <property type="match status" value="1"/>
</dbReference>
<evidence type="ECO:0000256" key="3">
    <source>
        <dbReference type="ARBA" id="ARBA00022692"/>
    </source>
</evidence>
<keyword evidence="6 8" id="KW-1133">Transmembrane helix</keyword>
<feature type="transmembrane region" description="Helical" evidence="8">
    <location>
        <begin position="586"/>
        <end position="607"/>
    </location>
</feature>
<comment type="subcellular location">
    <subcellularLocation>
        <location evidence="1">Membrane</location>
        <topology evidence="1">Multi-pass membrane protein</topology>
    </subcellularLocation>
</comment>
<dbReference type="AlphaFoldDB" id="A0A075AWS9"/>
<keyword evidence="4" id="KW-0547">Nucleotide-binding</keyword>
<reference evidence="10 11" key="1">
    <citation type="journal article" date="2013" name="Curr. Biol.">
        <title>Shared signatures of parasitism and phylogenomics unite Cryptomycota and microsporidia.</title>
        <authorList>
            <person name="James T.Y."/>
            <person name="Pelin A."/>
            <person name="Bonen L."/>
            <person name="Ahrendt S."/>
            <person name="Sain D."/>
            <person name="Corradi N."/>
            <person name="Stajich J.E."/>
        </authorList>
    </citation>
    <scope>NUCLEOTIDE SEQUENCE [LARGE SCALE GENOMIC DNA]</scope>
    <source>
        <strain evidence="10 11">CSF55</strain>
    </source>
</reference>
<dbReference type="GO" id="GO:0016020">
    <property type="term" value="C:membrane"/>
    <property type="evidence" value="ECO:0007669"/>
    <property type="project" value="UniProtKB-SubCell"/>
</dbReference>
<dbReference type="OMA" id="WWKQFWL"/>
<evidence type="ECO:0000259" key="9">
    <source>
        <dbReference type="PROSITE" id="PS50893"/>
    </source>
</evidence>
<keyword evidence="7 8" id="KW-0472">Membrane</keyword>
<dbReference type="Pfam" id="PF01061">
    <property type="entry name" value="ABC2_membrane"/>
    <property type="match status" value="1"/>
</dbReference>
<feature type="transmembrane region" description="Helical" evidence="8">
    <location>
        <begin position="510"/>
        <end position="537"/>
    </location>
</feature>
<dbReference type="Gene3D" id="3.40.50.300">
    <property type="entry name" value="P-loop containing nucleotide triphosphate hydrolases"/>
    <property type="match status" value="1"/>
</dbReference>
<organism evidence="10 11">
    <name type="scientific">Rozella allomycis (strain CSF55)</name>
    <dbReference type="NCBI Taxonomy" id="988480"/>
    <lineage>
        <taxon>Eukaryota</taxon>
        <taxon>Fungi</taxon>
        <taxon>Fungi incertae sedis</taxon>
        <taxon>Cryptomycota</taxon>
        <taxon>Cryptomycota incertae sedis</taxon>
        <taxon>Rozella</taxon>
    </lineage>
</organism>
<dbReference type="PROSITE" id="PS50893">
    <property type="entry name" value="ABC_TRANSPORTER_2"/>
    <property type="match status" value="1"/>
</dbReference>
<feature type="domain" description="ABC transporter" evidence="9">
    <location>
        <begin position="20"/>
        <end position="277"/>
    </location>
</feature>
<name>A0A075AWS9_ROZAC</name>
<dbReference type="GO" id="GO:0140359">
    <property type="term" value="F:ABC-type transporter activity"/>
    <property type="evidence" value="ECO:0007669"/>
    <property type="project" value="InterPro"/>
</dbReference>
<keyword evidence="5" id="KW-0067">ATP-binding</keyword>
<evidence type="ECO:0000313" key="11">
    <source>
        <dbReference type="Proteomes" id="UP000030755"/>
    </source>
</evidence>
<dbReference type="PANTHER" id="PTHR48041">
    <property type="entry name" value="ABC TRANSPORTER G FAMILY MEMBER 28"/>
    <property type="match status" value="1"/>
</dbReference>
<evidence type="ECO:0000256" key="8">
    <source>
        <dbReference type="SAM" id="Phobius"/>
    </source>
</evidence>
<evidence type="ECO:0000256" key="2">
    <source>
        <dbReference type="ARBA" id="ARBA00022448"/>
    </source>
</evidence>